<dbReference type="GO" id="GO:0030678">
    <property type="term" value="C:mitochondrial ribonuclease P complex"/>
    <property type="evidence" value="ECO:0007669"/>
    <property type="project" value="TreeGrafter"/>
</dbReference>
<accession>A0AAN8XUB6</accession>
<evidence type="ECO:0000259" key="8">
    <source>
        <dbReference type="Pfam" id="PF16953"/>
    </source>
</evidence>
<evidence type="ECO:0000256" key="7">
    <source>
        <dbReference type="ARBA" id="ARBA00023128"/>
    </source>
</evidence>
<protein>
    <recommendedName>
        <fullName evidence="8">PRORP domain-containing protein</fullName>
    </recommendedName>
</protein>
<evidence type="ECO:0000256" key="5">
    <source>
        <dbReference type="ARBA" id="ARBA00022833"/>
    </source>
</evidence>
<dbReference type="GO" id="GO:0046872">
    <property type="term" value="F:metal ion binding"/>
    <property type="evidence" value="ECO:0007669"/>
    <property type="project" value="UniProtKB-KW"/>
</dbReference>
<evidence type="ECO:0000256" key="3">
    <source>
        <dbReference type="ARBA" id="ARBA00022723"/>
    </source>
</evidence>
<dbReference type="PANTHER" id="PTHR13547">
    <property type="match status" value="1"/>
</dbReference>
<sequence>MCHKVVSHVSRIRYFSKKFPQTEKFLLSNNDTSAIPWSEVETAVNLDHAIENIGPSRTTVNAVLNSCINLCAVDHCRSFYDYLKSKNIKLNVNEFYLILLLLSQDVDFKKIDMEFLNEVFENVKPYFFMHNALFEAAAKALFSVPKFWKEMMEINEWEGQDSSLVRYYLGLGAFTMDLPDLGWSLLTEKNYTLKIHFVSTYIKYCLIKVKNGTFTPDLITKFVDFYNKKLKVIPEMNTLNLFCDLVNMLNSNKGGQYIWSVNSTKIGDGGICTCCTSRLPEASISQEDIEVLKKHFLRHIIIDKNVNMRTSQAELDRFSTFLKHTQKYNTVIDGLNIIHNNKNEKQFSALIKYCDRHKKNVLLIARHHFKFTKMYQNIKDKWAVFLTDNISDDDIYVIYSALHGGKGTFFFTSDLLRGYAKKLNNPHLQEKFLIWQFSHQYMLKDCSIIPPKSYEFLPSTIERENENGCKTYFWHLPLSSVESRSVRLLESTNWLCLKAVPIKKPRNRLRKSNTLPSDNG</sequence>
<comment type="caution">
    <text evidence="9">The sequence shown here is derived from an EMBL/GenBank/DDBJ whole genome shotgun (WGS) entry which is preliminary data.</text>
</comment>
<keyword evidence="7" id="KW-0496">Mitochondrion</keyword>
<comment type="subcellular location">
    <subcellularLocation>
        <location evidence="1">Mitochondrion</location>
    </subcellularLocation>
</comment>
<keyword evidence="4" id="KW-0378">Hydrolase</keyword>
<dbReference type="Gene3D" id="3.40.50.11980">
    <property type="match status" value="1"/>
</dbReference>
<keyword evidence="5" id="KW-0862">Zinc</keyword>
<reference evidence="9 10" key="1">
    <citation type="submission" date="2023-10" db="EMBL/GenBank/DDBJ databases">
        <title>Genomes of two closely related lineages of the louse Polyplax serrata with different host specificities.</title>
        <authorList>
            <person name="Martinu J."/>
            <person name="Tarabai H."/>
            <person name="Stefka J."/>
            <person name="Hypsa V."/>
        </authorList>
    </citation>
    <scope>NUCLEOTIDE SEQUENCE [LARGE SCALE GENOMIC DNA]</scope>
    <source>
        <strain evidence="9">HR10_N</strain>
    </source>
</reference>
<dbReference type="PANTHER" id="PTHR13547:SF1">
    <property type="entry name" value="MITOCHONDRIAL RIBONUCLEASE P CATALYTIC SUBUNIT"/>
    <property type="match status" value="1"/>
</dbReference>
<comment type="similarity">
    <text evidence="2">Belongs to the PPR family. P subfamily.</text>
</comment>
<evidence type="ECO:0000313" key="10">
    <source>
        <dbReference type="Proteomes" id="UP001372834"/>
    </source>
</evidence>
<evidence type="ECO:0000256" key="4">
    <source>
        <dbReference type="ARBA" id="ARBA00022801"/>
    </source>
</evidence>
<dbReference type="AlphaFoldDB" id="A0AAN8XUB6"/>
<dbReference type="Pfam" id="PF16953">
    <property type="entry name" value="PRORP"/>
    <property type="match status" value="1"/>
</dbReference>
<name>A0AAN8XUB6_POLSC</name>
<feature type="domain" description="PRORP" evidence="8">
    <location>
        <begin position="266"/>
        <end position="496"/>
    </location>
</feature>
<dbReference type="GO" id="GO:0004526">
    <property type="term" value="F:ribonuclease P activity"/>
    <property type="evidence" value="ECO:0007669"/>
    <property type="project" value="TreeGrafter"/>
</dbReference>
<keyword evidence="3" id="KW-0479">Metal-binding</keyword>
<keyword evidence="6" id="KW-0809">Transit peptide</keyword>
<evidence type="ECO:0000256" key="6">
    <source>
        <dbReference type="ARBA" id="ARBA00022946"/>
    </source>
</evidence>
<evidence type="ECO:0000256" key="1">
    <source>
        <dbReference type="ARBA" id="ARBA00004173"/>
    </source>
</evidence>
<organism evidence="9 10">
    <name type="scientific">Polyplax serrata</name>
    <name type="common">Common mouse louse</name>
    <dbReference type="NCBI Taxonomy" id="468196"/>
    <lineage>
        <taxon>Eukaryota</taxon>
        <taxon>Metazoa</taxon>
        <taxon>Ecdysozoa</taxon>
        <taxon>Arthropoda</taxon>
        <taxon>Hexapoda</taxon>
        <taxon>Insecta</taxon>
        <taxon>Pterygota</taxon>
        <taxon>Neoptera</taxon>
        <taxon>Paraneoptera</taxon>
        <taxon>Psocodea</taxon>
        <taxon>Troctomorpha</taxon>
        <taxon>Phthiraptera</taxon>
        <taxon>Anoplura</taxon>
        <taxon>Polyplacidae</taxon>
        <taxon>Polyplax</taxon>
    </lineage>
</organism>
<dbReference type="InterPro" id="IPR031595">
    <property type="entry name" value="PRORP_C"/>
</dbReference>
<gene>
    <name evidence="9" type="ORF">RUM43_001664</name>
</gene>
<dbReference type="Proteomes" id="UP001372834">
    <property type="component" value="Unassembled WGS sequence"/>
</dbReference>
<dbReference type="GO" id="GO:0097745">
    <property type="term" value="P:mitochondrial tRNA 5'-end processing"/>
    <property type="evidence" value="ECO:0007669"/>
    <property type="project" value="TreeGrafter"/>
</dbReference>
<dbReference type="EMBL" id="JAWJWE010000001">
    <property type="protein sequence ID" value="KAK6645387.1"/>
    <property type="molecule type" value="Genomic_DNA"/>
</dbReference>
<dbReference type="GO" id="GO:0001682">
    <property type="term" value="P:tRNA 5'-leader removal"/>
    <property type="evidence" value="ECO:0007669"/>
    <property type="project" value="TreeGrafter"/>
</dbReference>
<evidence type="ECO:0000313" key="9">
    <source>
        <dbReference type="EMBL" id="KAK6645387.1"/>
    </source>
</evidence>
<evidence type="ECO:0000256" key="2">
    <source>
        <dbReference type="ARBA" id="ARBA00007626"/>
    </source>
</evidence>
<proteinExistence type="inferred from homology"/>